<dbReference type="Pfam" id="PF00361">
    <property type="entry name" value="Proton_antipo_M"/>
    <property type="match status" value="1"/>
</dbReference>
<feature type="transmembrane region" description="Helical" evidence="5">
    <location>
        <begin position="243"/>
        <end position="266"/>
    </location>
</feature>
<dbReference type="NCBIfam" id="TIGR01770">
    <property type="entry name" value="NDH_I_N"/>
    <property type="match status" value="1"/>
</dbReference>
<name>A0A8J6NDF3_9BACT</name>
<comment type="similarity">
    <text evidence="5">Belongs to the complex I subunit 2 family.</text>
</comment>
<dbReference type="InterPro" id="IPR010096">
    <property type="entry name" value="NADH-Q_OxRdtase_suN/2"/>
</dbReference>
<dbReference type="HAMAP" id="MF_00445">
    <property type="entry name" value="NDH1_NuoN_1"/>
    <property type="match status" value="1"/>
</dbReference>
<feature type="transmembrane region" description="Helical" evidence="5">
    <location>
        <begin position="445"/>
        <end position="466"/>
    </location>
</feature>
<evidence type="ECO:0000256" key="3">
    <source>
        <dbReference type="ARBA" id="ARBA00022989"/>
    </source>
</evidence>
<dbReference type="InterPro" id="IPR001750">
    <property type="entry name" value="ND/Mrp_TM"/>
</dbReference>
<organism evidence="8 9">
    <name type="scientific">Candidatus Desulfobia pelagia</name>
    <dbReference type="NCBI Taxonomy" id="2841692"/>
    <lineage>
        <taxon>Bacteria</taxon>
        <taxon>Pseudomonadati</taxon>
        <taxon>Thermodesulfobacteriota</taxon>
        <taxon>Desulfobulbia</taxon>
        <taxon>Desulfobulbales</taxon>
        <taxon>Desulfobulbaceae</taxon>
        <taxon>Candidatus Desulfobia</taxon>
    </lineage>
</organism>
<keyword evidence="5" id="KW-0813">Transport</keyword>
<dbReference type="Proteomes" id="UP000614424">
    <property type="component" value="Unassembled WGS sequence"/>
</dbReference>
<dbReference type="GO" id="GO:0005886">
    <property type="term" value="C:plasma membrane"/>
    <property type="evidence" value="ECO:0007669"/>
    <property type="project" value="UniProtKB-SubCell"/>
</dbReference>
<evidence type="ECO:0000256" key="1">
    <source>
        <dbReference type="ARBA" id="ARBA00004127"/>
    </source>
</evidence>
<reference evidence="8 9" key="1">
    <citation type="submission" date="2020-08" db="EMBL/GenBank/DDBJ databases">
        <title>Bridging the membrane lipid divide: bacteria of the FCB group superphylum have the potential to synthesize archaeal ether lipids.</title>
        <authorList>
            <person name="Villanueva L."/>
            <person name="Von Meijenfeldt F.A.B."/>
            <person name="Westbye A.B."/>
            <person name="Yadav S."/>
            <person name="Hopmans E.C."/>
            <person name="Dutilh B.E."/>
            <person name="Sinninghe Damste J.S."/>
        </authorList>
    </citation>
    <scope>NUCLEOTIDE SEQUENCE [LARGE SCALE GENOMIC DNA]</scope>
    <source>
        <strain evidence="8">NIOZ-UU47</strain>
    </source>
</reference>
<feature type="transmembrane region" description="Helical" evidence="5">
    <location>
        <begin position="203"/>
        <end position="222"/>
    </location>
</feature>
<feature type="transmembrane region" description="Helical" evidence="5">
    <location>
        <begin position="161"/>
        <end position="183"/>
    </location>
</feature>
<gene>
    <name evidence="5" type="primary">nuoN</name>
    <name evidence="8" type="ORF">H8E41_01920</name>
</gene>
<feature type="transmembrane region" description="Helical" evidence="5">
    <location>
        <begin position="331"/>
        <end position="349"/>
    </location>
</feature>
<dbReference type="EC" id="7.1.1.-" evidence="5"/>
<feature type="transmembrane region" description="Helical" evidence="5">
    <location>
        <begin position="128"/>
        <end position="149"/>
    </location>
</feature>
<evidence type="ECO:0000256" key="2">
    <source>
        <dbReference type="ARBA" id="ARBA00022692"/>
    </source>
</evidence>
<feature type="transmembrane region" description="Helical" evidence="5">
    <location>
        <begin position="370"/>
        <end position="389"/>
    </location>
</feature>
<dbReference type="AlphaFoldDB" id="A0A8J6NDF3"/>
<sequence length="481" mass="51881">MNTFSPFTLSSLSFLGPELVLLSVGILLIVVDLFFENRLLLPWLTAAGTLVSLVLLFNSPSGIVFGYMYVVDAYSVFFKMVCLVGVLFTVLLSERYLTTEKLRHGEYYSLLVFSTVGMMAMVSGGDLIVVYLGLELMALSVYCLVGLLKQDSRSNEASLKYFLMGAFSTGLLLYGISLIYGLTGTTDLSMLSQRVVSLDLINNHAFLVGLGLVLVAFCFKVAAAPFHMWAPDVYEGAPSSITAFMAVAPKAAAFAVLGRVLIMGFADVHIHWGPIIAFLAVLTMAIGNIAAIAQKSLKRMLAYSSIAHAGYALLGILAGNNEGLSATMNYLFIYAFMNMGAFAILILLCDNKRRGEQLDDYRGLAKTNPLVAALMLVFLFSLVGLPPTAGFIGKFYLLVAAIHAGYIVTVVAAMIFSVISAYYYLRVVRYMYFENAVQETAAVSISPGMTAALVLAMIGMIGMATFPGPILSFAGKSLIGF</sequence>
<feature type="transmembrane region" description="Helical" evidence="5">
    <location>
        <begin position="47"/>
        <end position="70"/>
    </location>
</feature>
<feature type="transmembrane region" description="Helical" evidence="5">
    <location>
        <begin position="300"/>
        <end position="319"/>
    </location>
</feature>
<dbReference type="PANTHER" id="PTHR22773">
    <property type="entry name" value="NADH DEHYDROGENASE"/>
    <property type="match status" value="1"/>
</dbReference>
<comment type="function">
    <text evidence="5">NDH-1 shuttles electrons from NADH, via FMN and iron-sulfur (Fe-S) centers, to quinones in the respiratory chain. The immediate electron acceptor for the enzyme in this species is believed to be ubiquinone. Couples the redox reaction to proton translocation (for every two electrons transferred, four hydrogen ions are translocated across the cytoplasmic membrane), and thus conserves the redox energy in a proton gradient.</text>
</comment>
<feature type="transmembrane region" description="Helical" evidence="5">
    <location>
        <begin position="395"/>
        <end position="425"/>
    </location>
</feature>
<keyword evidence="4 5" id="KW-0472">Membrane</keyword>
<proteinExistence type="inferred from homology"/>
<feature type="transmembrane region" description="Helical" evidence="5">
    <location>
        <begin position="76"/>
        <end position="93"/>
    </location>
</feature>
<comment type="caution">
    <text evidence="8">The sequence shown here is derived from an EMBL/GenBank/DDBJ whole genome shotgun (WGS) entry which is preliminary data.</text>
</comment>
<comment type="catalytic activity">
    <reaction evidence="5">
        <text>a quinone + NADH + 5 H(+)(in) = a quinol + NAD(+) + 4 H(+)(out)</text>
        <dbReference type="Rhea" id="RHEA:57888"/>
        <dbReference type="ChEBI" id="CHEBI:15378"/>
        <dbReference type="ChEBI" id="CHEBI:24646"/>
        <dbReference type="ChEBI" id="CHEBI:57540"/>
        <dbReference type="ChEBI" id="CHEBI:57945"/>
        <dbReference type="ChEBI" id="CHEBI:132124"/>
    </reaction>
</comment>
<comment type="subunit">
    <text evidence="5">NDH-1 is composed of 14 different subunits. Subunits NuoA, H, J, K, L, M, N constitute the membrane sector of the complex.</text>
</comment>
<comment type="subcellular location">
    <subcellularLocation>
        <location evidence="5">Cell membrane</location>
        <topology evidence="5">Multi-pass membrane protein</topology>
    </subcellularLocation>
    <subcellularLocation>
        <location evidence="1">Endomembrane system</location>
        <topology evidence="1">Multi-pass membrane protein</topology>
    </subcellularLocation>
    <subcellularLocation>
        <location evidence="6">Membrane</location>
        <topology evidence="6">Multi-pass membrane protein</topology>
    </subcellularLocation>
</comment>
<evidence type="ECO:0000313" key="8">
    <source>
        <dbReference type="EMBL" id="MBC8316633.1"/>
    </source>
</evidence>
<dbReference type="GO" id="GO:0008137">
    <property type="term" value="F:NADH dehydrogenase (ubiquinone) activity"/>
    <property type="evidence" value="ECO:0007669"/>
    <property type="project" value="InterPro"/>
</dbReference>
<feature type="domain" description="NADH:quinone oxidoreductase/Mrp antiporter transmembrane" evidence="7">
    <location>
        <begin position="125"/>
        <end position="420"/>
    </location>
</feature>
<dbReference type="GO" id="GO:0050136">
    <property type="term" value="F:NADH dehydrogenase (quinone) (non-electrogenic) activity"/>
    <property type="evidence" value="ECO:0007669"/>
    <property type="project" value="UniProtKB-UniRule"/>
</dbReference>
<evidence type="ECO:0000256" key="4">
    <source>
        <dbReference type="ARBA" id="ARBA00023136"/>
    </source>
</evidence>
<evidence type="ECO:0000256" key="6">
    <source>
        <dbReference type="RuleBase" id="RU000320"/>
    </source>
</evidence>
<keyword evidence="5" id="KW-1003">Cell membrane</keyword>
<evidence type="ECO:0000313" key="9">
    <source>
        <dbReference type="Proteomes" id="UP000614424"/>
    </source>
</evidence>
<feature type="transmembrane region" description="Helical" evidence="5">
    <location>
        <begin position="12"/>
        <end position="35"/>
    </location>
</feature>
<keyword evidence="2 5" id="KW-0812">Transmembrane</keyword>
<keyword evidence="3 5" id="KW-1133">Transmembrane helix</keyword>
<feature type="transmembrane region" description="Helical" evidence="5">
    <location>
        <begin position="105"/>
        <end position="122"/>
    </location>
</feature>
<evidence type="ECO:0000256" key="5">
    <source>
        <dbReference type="HAMAP-Rule" id="MF_00445"/>
    </source>
</evidence>
<dbReference type="GO" id="GO:0048038">
    <property type="term" value="F:quinone binding"/>
    <property type="evidence" value="ECO:0007669"/>
    <property type="project" value="UniProtKB-KW"/>
</dbReference>
<accession>A0A8J6NDF3</accession>
<feature type="transmembrane region" description="Helical" evidence="5">
    <location>
        <begin position="272"/>
        <end position="293"/>
    </location>
</feature>
<keyword evidence="5" id="KW-1278">Translocase</keyword>
<protein>
    <recommendedName>
        <fullName evidence="5">NADH-quinone oxidoreductase subunit N</fullName>
        <ecNumber evidence="5">7.1.1.-</ecNumber>
    </recommendedName>
    <alternativeName>
        <fullName evidence="5">NADH dehydrogenase I subunit N</fullName>
    </alternativeName>
    <alternativeName>
        <fullName evidence="5">NDH-1 subunit N</fullName>
    </alternativeName>
</protein>
<keyword evidence="5" id="KW-0520">NAD</keyword>
<evidence type="ECO:0000259" key="7">
    <source>
        <dbReference type="Pfam" id="PF00361"/>
    </source>
</evidence>
<keyword evidence="5" id="KW-0874">Quinone</keyword>
<dbReference type="GO" id="GO:0042773">
    <property type="term" value="P:ATP synthesis coupled electron transport"/>
    <property type="evidence" value="ECO:0007669"/>
    <property type="project" value="InterPro"/>
</dbReference>
<keyword evidence="5" id="KW-0830">Ubiquinone</keyword>
<dbReference type="EMBL" id="JACNJZ010000045">
    <property type="protein sequence ID" value="MBC8316633.1"/>
    <property type="molecule type" value="Genomic_DNA"/>
</dbReference>
<dbReference type="GO" id="GO:0012505">
    <property type="term" value="C:endomembrane system"/>
    <property type="evidence" value="ECO:0007669"/>
    <property type="project" value="UniProtKB-SubCell"/>
</dbReference>